<dbReference type="SMART" id="SM00181">
    <property type="entry name" value="EGF"/>
    <property type="match status" value="6"/>
</dbReference>
<evidence type="ECO:0000256" key="3">
    <source>
        <dbReference type="SAM" id="SignalP"/>
    </source>
</evidence>
<evidence type="ECO:0000313" key="6">
    <source>
        <dbReference type="Proteomes" id="UP000604046"/>
    </source>
</evidence>
<dbReference type="Gene3D" id="2.10.50.10">
    <property type="entry name" value="Tumor Necrosis Factor Receptor, subunit A, domain 2"/>
    <property type="match status" value="8"/>
</dbReference>
<evidence type="ECO:0000256" key="1">
    <source>
        <dbReference type="SAM" id="MobiDB-lite"/>
    </source>
</evidence>
<gene>
    <name evidence="5" type="primary">Svep1</name>
    <name evidence="5" type="ORF">SNAT2548_LOCUS8475</name>
</gene>
<feature type="transmembrane region" description="Helical" evidence="2">
    <location>
        <begin position="2988"/>
        <end position="3005"/>
    </location>
</feature>
<dbReference type="Proteomes" id="UP000604046">
    <property type="component" value="Unassembled WGS sequence"/>
</dbReference>
<dbReference type="SMART" id="SM01411">
    <property type="entry name" value="Ephrin_rec_like"/>
    <property type="match status" value="19"/>
</dbReference>
<evidence type="ECO:0000256" key="2">
    <source>
        <dbReference type="SAM" id="Phobius"/>
    </source>
</evidence>
<name>A0A812KGE5_9DINO</name>
<feature type="transmembrane region" description="Helical" evidence="2">
    <location>
        <begin position="3190"/>
        <end position="3211"/>
    </location>
</feature>
<feature type="transmembrane region" description="Helical" evidence="2">
    <location>
        <begin position="2672"/>
        <end position="2690"/>
    </location>
</feature>
<dbReference type="OrthoDB" id="439917at2759"/>
<dbReference type="InterPro" id="IPR000742">
    <property type="entry name" value="EGF"/>
</dbReference>
<sequence length="3525" mass="374279">MPRAQFNAVRLLQFLVAVSCALSDYGYFEQSPGNCVVCPAGRYANTQGQLDCTDCAEGTYLADDGQLWQLHAHEDFCTPCPPGRASNQLAAAACTECVAGEYASHPGSLFCDTCFEGVAATPGTIRCGSCSAGYRPSSDRTQCEPCPAGYEGPDGLNCWECWSGTVAAEGSSACTECATGKTSLNGTECVDCAAGKTSWYGSECYECWYGEYSRGGDECQGCPAGRYSDTLASSNCSKCPAGKYSNDYASYCDDCWYDQVSAAGSSSCEYCQAGYVPRSDRTACKACVAGKYAPPMMMDCWQCFFGYSLEGFETCELCPDGSKPTSDRTGCEPCPAGTYASEGAEYCAPCGQGRSRTENETLCVDCEPGRYNSDTTSATCTECPGGRYSDTPGSRVCQPCPVGRYYNGTGSNASSVCSQCPGGQTQSSGAYHEDACLQPGTNQSVECIAGKTCSFVFSQGPGLLDTSVHAVKVKEDTCEPDPDTLVTLLDQLEQYQQFTASYGGHGGYGGYGGAPPGSYGGYGGLPGGFFGGTDGGFGGYGGFGFRRLKSGEVVDGFGTSRVWIATNYTVAWTDPISADPGNYKLCWCGGYGFYGFTVPTQVRCVQDSFYDFEVGTLAVAGPYPGQTFSCVRGRVCNGGTLKGLGLTADDQLHLRAGCTLDGAKRFAGVPFWVSAVASDMSGEVDLEFGLNYTVNDQPGSFSLCWCSSKGTPCSTMDLSVDGTSDVYLETFAGMLSLEGPFPGAEVECFLGQYCYVLLDLGGENLLDGDRLTALSQCGDSSFLTGFPSPGYTDATNGGLVFIFDSGNLNTEPGIYRMCWCRPDPDAGVSCDSASDFGTTIGLFLATGPYSGQTAQCELGSECVLSIFQGVSLSTRDSVVAMASCKSQLPAANFPSPLPLFVTIVGAGYGFNLGQLKLEDGVVPEKLELCWCSSRSQDPDPGVPSCSLPWHFGAAGWTLYLVCPPGWYELVGVSKTCQQCPPGYYCAGGWGVSKTACPAGSTSDAGASKVDSCKCRRGYYVDVAVGACMACPAGSFKNSVDRLEECAAQCPAQTTSAAGAASIRECFCDGHTVDVDPNPGVFQCEDLADLSNIYMNGSSLFASSIALVHSFNGSIMVLDASTEELLEEIRSDLSSHIQLSSDTRASFELEVGNVLDWRLDFQILSSDPELADQMHSLLKPAAFAAWIYTEMGATALSLANLTKLTDVEATVLQCPDGLGFPAGSYVTSLADCVCPHGMQPADSSSSGLLGGCTSCPAGTFKSSVKDTSCEACPTGQVPLTTLQQGAVSDAACTCSAGYHVNEDPGPEACLECDSGYFCLGGHHREPCSQSRTTDTSTAGSESECLCDSGTTLNDTGQCEECSPGRLKGDVGNAPCTDCTAGKYSGFGKDTCDDCNPGRFSSVGAASCEACPAGRYSQTSAATSLASCALCSIGTWSNDTGADTDTACRVCPGGTTTEETGSTDSSACVRPYPDQARTCVSGRVCAVDGLEGHGLRAGHRMGIASASCLAAKVAVPGIVDDGISKISAAGSRYVWGDLPADFTPSGGFYNLCWCANMEQLVCTDLNANYLTQAGQLLVAGPSDNFFECVRGRDCVGLLPFSGFELVAADLVSVRRDACGTTAVAEISSANTEGIGNLSDLQRQESTTSLTLGFGVSDDVSSYYLSIDVDDSGYFLCWCASGRGAENACTSPEEFIVYAGRLRVVGPRTNQESGCSVGQPCSVLGIQGAGMEVGDRLMVLSDCGRGIALLGFPSSGIMETSNAQDFAFVGNSSDVLLSTPGIFRLCFCRPWPSAGETCERPKSFQAKVGLMTASGPFDQIAVCSTGSSCTLLMSGIGLLAGDQVLIVYGECGQPAGVGVRGFPQLEYSVPVVDGSNGLEASLGELPAEAMAGDYKICWCPANAQCGDFSVFRAPGGTLRIDCPPGSYAIGPATGRVCEPCTRGYYCAGGRPERATRVICGSGETTAEMGSVSLSACVCDAGYELVDDSCSACSKGSYKSVVGSGVACLPCPAGFTTFGTGARFESFCAIPTSTPDSSSPSTGNNGSNVSNETNQSAVNVTDLPISPQPQIQLKNETAVPAVTFNMTMSQLPADGDEETLKNQLKATFVATLSASTRADPNAIQIVFVQEGQASNSTARRLQGSVIVVITIKQRTSEEAALTLADMDVDLLSKEIGSAVESHPTLGAAGIELTVDSVPEIMETSVKCPARRSVPPGVPVLSESDCECSPGYGYVAASMTCVLCELGRYKADVGDVSCTRCPDLMSTLATGATSPTECQCQVGLYGDASGECAVCMLGYYCPGTGEAIQCPRNSTTTSVGRSLTDCICMAGFYSVQDESLCQPCQHGKYKPNIGNGECPLACPTSADSQLGASSLDDCYCQSGFHALTDASTGSLARCALCDYTGLACRGGFEGANLTLTSGASVPRTHAQPIAEVGFYQTGETSAVACDVFVVEEVSACGGGEACSAQRIGLMVPESCHGTKGNNCSEGSTGLLCGECPDGWARDDYPELCSRCPDDPASAVTMGVLNDVFTKTVLNFAVAVMAATAAVKGGTKLHTSMIRVGTQWLAACSVLTQFDLGSVGGFGWSEKQKELEQLRECAEANITVQDCPIGSQGLEFPWPEEVTRAMDGVFELMKIMPKVATVAMSAECHAERLLPGNKIAKNLAPALYHVSSPLLAMLGVFLICAAVVYMLIPLLNKCGLELNDFGHKTRKRQTAVKALERAMEKHLEEVGLTWQDVEESGVLDGETTGGLHDDAEDPESFISGKLAGERKLALKMCLYKAREHPLFVSLCDDASLTWQDVSNNLDLVGHGIHDGSLQRAVFDGMPPSMIETCVVRGLAWKLRHEFQDEANEMDVLLEDVVLAVAAKCDGPSELLRKRAEWREFNSLVRGTCRELRHQQMQALEHPGEHEAADGISHGISGISHGFSGNFGKLTKSMSRSGLARAMSHTRIFKMAVKLEHSVESGAQLEGIDPESLNFGLFTSYPRPGRLFFQCVPVFWVTLIGMWPELLSSFLQMIRCRAIPEDDPSTGLQIMKQRLRSHPEVVCWGPDHFLLALIACIGLGVWCLGVPVMLFIRIYCLYDRQSPENYRKYGYFIQGFEPGYWWWDIIVKRVDIGIMNIITYTNLANDEKAKLLIFPFWSGVQLTLCAWCRPFTNSQAEILDFLEMCLLSFRFILFSMVAVMLIFNPSPEMTWVLAGFLAFLLAVVCGYFALHVAAQFLRTAGKEEDSDEEEEQRQVGLSPTTPTSTRRRRKQSCIMRVVGGIKRSVLRTATFFLQESEDEKYVVAWSIRKPHVELVSLAPKQEASKGLRSRIVASAKAARAAVLRFGSGVQRQVIVKALSEFSSMWLDEFDQTYLPADAVQIVCALSTTATRVPPKTPKDRIYKKWKQEVESMLEYTSDLEHLFYVGPDDILEVTQRLGKIGATEGVRLVEEVQRILHDKKLKDPAAQPQPMLKDSKGHGEIEGGSMEALGGIPDEQEIIGSNEVQMVAVRDQAVQTTATAIKRPNGGLHAVAEVPAGRRLPWEE</sequence>
<feature type="transmembrane region" description="Helical" evidence="2">
    <location>
        <begin position="3162"/>
        <end position="3184"/>
    </location>
</feature>
<organism evidence="5 6">
    <name type="scientific">Symbiodinium natans</name>
    <dbReference type="NCBI Taxonomy" id="878477"/>
    <lineage>
        <taxon>Eukaryota</taxon>
        <taxon>Sar</taxon>
        <taxon>Alveolata</taxon>
        <taxon>Dinophyceae</taxon>
        <taxon>Suessiales</taxon>
        <taxon>Symbiodiniaceae</taxon>
        <taxon>Symbiodinium</taxon>
    </lineage>
</organism>
<feature type="domain" description="EGF-like" evidence="4">
    <location>
        <begin position="1974"/>
        <end position="2025"/>
    </location>
</feature>
<feature type="transmembrane region" description="Helical" evidence="2">
    <location>
        <begin position="3050"/>
        <end position="3079"/>
    </location>
</feature>
<dbReference type="SUPFAM" id="SSF57184">
    <property type="entry name" value="Growth factor receptor domain"/>
    <property type="match status" value="7"/>
</dbReference>
<evidence type="ECO:0000259" key="4">
    <source>
        <dbReference type="SMART" id="SM00181"/>
    </source>
</evidence>
<dbReference type="InterPro" id="IPR009030">
    <property type="entry name" value="Growth_fac_rcpt_cys_sf"/>
</dbReference>
<proteinExistence type="predicted"/>
<feature type="signal peptide" evidence="3">
    <location>
        <begin position="1"/>
        <end position="23"/>
    </location>
</feature>
<evidence type="ECO:0000313" key="5">
    <source>
        <dbReference type="EMBL" id="CAE7223838.1"/>
    </source>
</evidence>
<feature type="domain" description="EGF-like" evidence="4">
    <location>
        <begin position="96"/>
        <end position="144"/>
    </location>
</feature>
<keyword evidence="2" id="KW-0812">Transmembrane</keyword>
<dbReference type="Pfam" id="PF24633">
    <property type="entry name" value="DUF7630"/>
    <property type="match status" value="1"/>
</dbReference>
<dbReference type="InterPro" id="IPR011641">
    <property type="entry name" value="Tyr-kin_ephrin_A/B_rcpt-like"/>
</dbReference>
<keyword evidence="2" id="KW-0472">Membrane</keyword>
<dbReference type="PANTHER" id="PTHR46967">
    <property type="entry name" value="INSULIN-LIKE GROWTH FACTOR BINDING PROTEIN,N-TERMINAL"/>
    <property type="match status" value="1"/>
</dbReference>
<feature type="region of interest" description="Disordered" evidence="1">
    <location>
        <begin position="2029"/>
        <end position="2049"/>
    </location>
</feature>
<feature type="region of interest" description="Disordered" evidence="1">
    <location>
        <begin position="3224"/>
        <end position="3251"/>
    </location>
</feature>
<accession>A0A812KGE5</accession>
<keyword evidence="6" id="KW-1185">Reference proteome</keyword>
<reference evidence="5" key="1">
    <citation type="submission" date="2021-02" db="EMBL/GenBank/DDBJ databases">
        <authorList>
            <person name="Dougan E. K."/>
            <person name="Rhodes N."/>
            <person name="Thang M."/>
            <person name="Chan C."/>
        </authorList>
    </citation>
    <scope>NUCLEOTIDE SEQUENCE</scope>
</reference>
<keyword evidence="2" id="KW-1133">Transmembrane helix</keyword>
<dbReference type="EMBL" id="CAJNDS010000631">
    <property type="protein sequence ID" value="CAE7223838.1"/>
    <property type="molecule type" value="Genomic_DNA"/>
</dbReference>
<feature type="chain" id="PRO_5032902617" evidence="3">
    <location>
        <begin position="24"/>
        <end position="3525"/>
    </location>
</feature>
<feature type="domain" description="EGF-like" evidence="4">
    <location>
        <begin position="1359"/>
        <end position="1407"/>
    </location>
</feature>
<dbReference type="InterPro" id="IPR056047">
    <property type="entry name" value="CRMPA-like_DUF7630"/>
</dbReference>
<protein>
    <submittedName>
        <fullName evidence="5">Svep1 protein</fullName>
    </submittedName>
</protein>
<keyword evidence="3" id="KW-0732">Signal</keyword>
<feature type="domain" description="EGF-like" evidence="4">
    <location>
        <begin position="349"/>
        <end position="398"/>
    </location>
</feature>
<dbReference type="PANTHER" id="PTHR46967:SF2">
    <property type="entry name" value="SUSHI, VON WILLEBRAND FACTOR TYPE A, EGF AND PENTRAXIN DOMAIN-CONTAINING PROTEIN 1-LIKE"/>
    <property type="match status" value="1"/>
</dbReference>
<comment type="caution">
    <text evidence="5">The sequence shown here is derived from an EMBL/GenBank/DDBJ whole genome shotgun (WGS) entry which is preliminary data.</text>
</comment>
<feature type="domain" description="EGF-like" evidence="4">
    <location>
        <begin position="270"/>
        <end position="316"/>
    </location>
</feature>
<feature type="domain" description="EGF-like" evidence="4">
    <location>
        <begin position="1316"/>
        <end position="1358"/>
    </location>
</feature>
<dbReference type="Pfam" id="PF07699">
    <property type="entry name" value="Ephrin_rec_like"/>
    <property type="match status" value="5"/>
</dbReference>